<keyword evidence="4" id="KW-1185">Reference proteome</keyword>
<feature type="chain" id="PRO_5001531838" description="RxLR effector protein" evidence="2">
    <location>
        <begin position="21"/>
        <end position="296"/>
    </location>
</feature>
<sequence length="296" mass="31452">MALRLLQLASLLALIHCGTAQNNFSVILDQAKDRDNDLSDDNMQTRTTQLPVNSQEMGKLLQMILAMLKDTNMVMVNKRPEEPTRDSGATNATDSSEPAAKLKASQIAAIPITKAFDAGETPTTAKTGTIRKVADDIGQKADAITYHNNDTGVPQVPHIAKAVIQPANIEQNASTPITSLHQNEQPSATYVNNTGSGSTNGSEAEIPDTGFQNATNANKTDSDLRAGSQTEVEEQSTSGSEVSSESAGSEDEEEDTSKEESTDSSTKIDETSTAMTLPLSAIFLPVEAVIAIFIVI</sequence>
<dbReference type="AlphaFoldDB" id="A0A024FTM0"/>
<keyword evidence="2" id="KW-0732">Signal</keyword>
<accession>A0A024FTM0</accession>
<feature type="compositionally biased region" description="Polar residues" evidence="1">
    <location>
        <begin position="210"/>
        <end position="219"/>
    </location>
</feature>
<feature type="compositionally biased region" description="Polar residues" evidence="1">
    <location>
        <begin position="182"/>
        <end position="202"/>
    </location>
</feature>
<evidence type="ECO:0000256" key="1">
    <source>
        <dbReference type="SAM" id="MobiDB-lite"/>
    </source>
</evidence>
<feature type="compositionally biased region" description="Basic and acidic residues" evidence="1">
    <location>
        <begin position="258"/>
        <end position="270"/>
    </location>
</feature>
<feature type="compositionally biased region" description="Acidic residues" evidence="1">
    <location>
        <begin position="248"/>
        <end position="257"/>
    </location>
</feature>
<comment type="caution">
    <text evidence="3">The sequence shown here is derived from an EMBL/GenBank/DDBJ whole genome shotgun (WGS) entry which is preliminary data.</text>
</comment>
<evidence type="ECO:0000256" key="2">
    <source>
        <dbReference type="SAM" id="SignalP"/>
    </source>
</evidence>
<proteinExistence type="predicted"/>
<dbReference type="Proteomes" id="UP000053237">
    <property type="component" value="Unassembled WGS sequence"/>
</dbReference>
<dbReference type="EMBL" id="CAIX01000261">
    <property type="protein sequence ID" value="CCI10460.1"/>
    <property type="molecule type" value="Genomic_DNA"/>
</dbReference>
<dbReference type="InParanoid" id="A0A024FTM0"/>
<feature type="region of interest" description="Disordered" evidence="1">
    <location>
        <begin position="80"/>
        <end position="102"/>
    </location>
</feature>
<reference evidence="3 4" key="1">
    <citation type="submission" date="2012-05" db="EMBL/GenBank/DDBJ databases">
        <title>Recombination and specialization in a pathogen metapopulation.</title>
        <authorList>
            <person name="Gardiner A."/>
            <person name="Kemen E."/>
            <person name="Schultz-Larsen T."/>
            <person name="MacLean D."/>
            <person name="Van Oosterhout C."/>
            <person name="Jones J.D.G."/>
        </authorList>
    </citation>
    <scope>NUCLEOTIDE SEQUENCE [LARGE SCALE GENOMIC DNA]</scope>
    <source>
        <strain evidence="3 4">Ac Nc2</strain>
    </source>
</reference>
<evidence type="ECO:0008006" key="5">
    <source>
        <dbReference type="Google" id="ProtNLM"/>
    </source>
</evidence>
<feature type="region of interest" description="Disordered" evidence="1">
    <location>
        <begin position="182"/>
        <end position="270"/>
    </location>
</feature>
<name>A0A024FTM0_9STRA</name>
<feature type="compositionally biased region" description="Low complexity" evidence="1">
    <location>
        <begin position="235"/>
        <end position="247"/>
    </location>
</feature>
<evidence type="ECO:0000313" key="4">
    <source>
        <dbReference type="Proteomes" id="UP000053237"/>
    </source>
</evidence>
<organism evidence="3 4">
    <name type="scientific">Albugo candida</name>
    <dbReference type="NCBI Taxonomy" id="65357"/>
    <lineage>
        <taxon>Eukaryota</taxon>
        <taxon>Sar</taxon>
        <taxon>Stramenopiles</taxon>
        <taxon>Oomycota</taxon>
        <taxon>Peronosporomycetes</taxon>
        <taxon>Albuginales</taxon>
        <taxon>Albuginaceae</taxon>
        <taxon>Albugo</taxon>
    </lineage>
</organism>
<protein>
    <recommendedName>
        <fullName evidence="5">RxLR effector protein</fullName>
    </recommendedName>
</protein>
<feature type="signal peptide" evidence="2">
    <location>
        <begin position="1"/>
        <end position="20"/>
    </location>
</feature>
<evidence type="ECO:0000313" key="3">
    <source>
        <dbReference type="EMBL" id="CCI10460.1"/>
    </source>
</evidence>
<gene>
    <name evidence="3" type="ORF">BN9_101990</name>
</gene>
<feature type="compositionally biased region" description="Polar residues" evidence="1">
    <location>
        <begin position="87"/>
        <end position="96"/>
    </location>
</feature>